<name>A0A497F2P8_9CREN</name>
<dbReference type="InterPro" id="IPR003010">
    <property type="entry name" value="C-N_Hydrolase"/>
</dbReference>
<dbReference type="Gene3D" id="3.60.110.10">
    <property type="entry name" value="Carbon-nitrogen hydrolase"/>
    <property type="match status" value="1"/>
</dbReference>
<dbReference type="Pfam" id="PF00795">
    <property type="entry name" value="CN_hydrolase"/>
    <property type="match status" value="1"/>
</dbReference>
<dbReference type="PROSITE" id="PS50263">
    <property type="entry name" value="CN_HYDROLASE"/>
    <property type="match status" value="1"/>
</dbReference>
<reference evidence="2 3" key="1">
    <citation type="submission" date="2018-06" db="EMBL/GenBank/DDBJ databases">
        <title>Extensive metabolic versatility and redundancy in microbially diverse, dynamic hydrothermal sediments.</title>
        <authorList>
            <person name="Dombrowski N."/>
            <person name="Teske A."/>
            <person name="Baker B.J."/>
        </authorList>
    </citation>
    <scope>NUCLEOTIDE SEQUENCE [LARGE SCALE GENOMIC DNA]</scope>
    <source>
        <strain evidence="2">B20_G2</strain>
    </source>
</reference>
<dbReference type="SUPFAM" id="SSF56317">
    <property type="entry name" value="Carbon-nitrogen hydrolase"/>
    <property type="match status" value="1"/>
</dbReference>
<gene>
    <name evidence="2" type="ORF">DRJ26_02565</name>
</gene>
<accession>A0A497F2P8</accession>
<feature type="domain" description="CN hydrolase" evidence="1">
    <location>
        <begin position="1"/>
        <end position="65"/>
    </location>
</feature>
<dbReference type="AlphaFoldDB" id="A0A497F2P8"/>
<dbReference type="EMBL" id="QMRA01000042">
    <property type="protein sequence ID" value="RLE53943.1"/>
    <property type="molecule type" value="Genomic_DNA"/>
</dbReference>
<evidence type="ECO:0000259" key="1">
    <source>
        <dbReference type="PROSITE" id="PS50263"/>
    </source>
</evidence>
<organism evidence="2 3">
    <name type="scientific">Thermoproteota archaeon</name>
    <dbReference type="NCBI Taxonomy" id="2056631"/>
    <lineage>
        <taxon>Archaea</taxon>
        <taxon>Thermoproteota</taxon>
    </lineage>
</organism>
<protein>
    <recommendedName>
        <fullName evidence="1">CN hydrolase domain-containing protein</fullName>
    </recommendedName>
</protein>
<dbReference type="Proteomes" id="UP000269499">
    <property type="component" value="Unassembled WGS sequence"/>
</dbReference>
<evidence type="ECO:0000313" key="3">
    <source>
        <dbReference type="Proteomes" id="UP000269499"/>
    </source>
</evidence>
<comment type="caution">
    <text evidence="2">The sequence shown here is derived from an EMBL/GenBank/DDBJ whole genome shotgun (WGS) entry which is preliminary data.</text>
</comment>
<dbReference type="InterPro" id="IPR036526">
    <property type="entry name" value="C-N_Hydrolase_sf"/>
</dbReference>
<proteinExistence type="predicted"/>
<evidence type="ECO:0000313" key="2">
    <source>
        <dbReference type="EMBL" id="RLE53943.1"/>
    </source>
</evidence>
<sequence length="65" mass="7376">MYNTAIFCTPSGEVYEQDKINSTTPEKLWGYSGGRDLNVFKVRDVKIGVAICYDVEFPELVRALK</sequence>